<protein>
    <submittedName>
        <fullName evidence="1">Uncharacterized protein</fullName>
    </submittedName>
</protein>
<accession>A0A0E9X2Q6</accession>
<name>A0A0E9X2Q6_ANGAN</name>
<reference evidence="1" key="1">
    <citation type="submission" date="2014-11" db="EMBL/GenBank/DDBJ databases">
        <authorList>
            <person name="Amaro Gonzalez C."/>
        </authorList>
    </citation>
    <scope>NUCLEOTIDE SEQUENCE</scope>
</reference>
<reference evidence="1" key="2">
    <citation type="journal article" date="2015" name="Fish Shellfish Immunol.">
        <title>Early steps in the European eel (Anguilla anguilla)-Vibrio vulnificus interaction in the gills: Role of the RtxA13 toxin.</title>
        <authorList>
            <person name="Callol A."/>
            <person name="Pajuelo D."/>
            <person name="Ebbesson L."/>
            <person name="Teles M."/>
            <person name="MacKenzie S."/>
            <person name="Amaro C."/>
        </authorList>
    </citation>
    <scope>NUCLEOTIDE SEQUENCE</scope>
</reference>
<dbReference type="AlphaFoldDB" id="A0A0E9X2Q6"/>
<dbReference type="EMBL" id="GBXM01012382">
    <property type="protein sequence ID" value="JAH96195.1"/>
    <property type="molecule type" value="Transcribed_RNA"/>
</dbReference>
<sequence length="68" mass="8400">MKRTTVVTLRSRYFSKIENERELKVQKWRMRFFLMLGERTFRAEMCYNPNCFPLHLCSQLYGKRELAF</sequence>
<organism evidence="1">
    <name type="scientific">Anguilla anguilla</name>
    <name type="common">European freshwater eel</name>
    <name type="synonym">Muraena anguilla</name>
    <dbReference type="NCBI Taxonomy" id="7936"/>
    <lineage>
        <taxon>Eukaryota</taxon>
        <taxon>Metazoa</taxon>
        <taxon>Chordata</taxon>
        <taxon>Craniata</taxon>
        <taxon>Vertebrata</taxon>
        <taxon>Euteleostomi</taxon>
        <taxon>Actinopterygii</taxon>
        <taxon>Neopterygii</taxon>
        <taxon>Teleostei</taxon>
        <taxon>Anguilliformes</taxon>
        <taxon>Anguillidae</taxon>
        <taxon>Anguilla</taxon>
    </lineage>
</organism>
<proteinExistence type="predicted"/>
<evidence type="ECO:0000313" key="1">
    <source>
        <dbReference type="EMBL" id="JAH96195.1"/>
    </source>
</evidence>